<feature type="transmembrane region" description="Helical" evidence="8">
    <location>
        <begin position="303"/>
        <end position="322"/>
    </location>
</feature>
<keyword evidence="10" id="KW-1185">Reference proteome</keyword>
<feature type="transmembrane region" description="Helical" evidence="8">
    <location>
        <begin position="75"/>
        <end position="96"/>
    </location>
</feature>
<proteinExistence type="inferred from homology"/>
<keyword evidence="3" id="KW-0813">Transport</keyword>
<evidence type="ECO:0000256" key="3">
    <source>
        <dbReference type="ARBA" id="ARBA00022448"/>
    </source>
</evidence>
<dbReference type="RefSeq" id="WP_161742881.1">
    <property type="nucleotide sequence ID" value="NZ_JAAAMV010000004.1"/>
</dbReference>
<comment type="similarity">
    <text evidence="2">Belongs to the amino acid-polyamine-organocation (APC) superfamily. Spore germination protein (SGP) (TC 2.A.3.9) family.</text>
</comment>
<dbReference type="EMBL" id="JAAAMV010000004">
    <property type="protein sequence ID" value="NBD24075.1"/>
    <property type="molecule type" value="Genomic_DNA"/>
</dbReference>
<evidence type="ECO:0000256" key="4">
    <source>
        <dbReference type="ARBA" id="ARBA00022544"/>
    </source>
</evidence>
<evidence type="ECO:0000313" key="10">
    <source>
        <dbReference type="Proteomes" id="UP000665561"/>
    </source>
</evidence>
<dbReference type="PANTHER" id="PTHR34975:SF2">
    <property type="entry name" value="SPORE GERMINATION PROTEIN A2"/>
    <property type="match status" value="1"/>
</dbReference>
<feature type="transmembrane region" description="Helical" evidence="8">
    <location>
        <begin position="185"/>
        <end position="207"/>
    </location>
</feature>
<evidence type="ECO:0000256" key="2">
    <source>
        <dbReference type="ARBA" id="ARBA00007998"/>
    </source>
</evidence>
<keyword evidence="4" id="KW-0309">Germination</keyword>
<feature type="transmembrane region" description="Helical" evidence="8">
    <location>
        <begin position="140"/>
        <end position="159"/>
    </location>
</feature>
<feature type="transmembrane region" description="Helical" evidence="8">
    <location>
        <begin position="102"/>
        <end position="128"/>
    </location>
</feature>
<gene>
    <name evidence="9" type="ORF">GT019_09335</name>
</gene>
<evidence type="ECO:0000256" key="6">
    <source>
        <dbReference type="ARBA" id="ARBA00022989"/>
    </source>
</evidence>
<feature type="transmembrane region" description="Helical" evidence="8">
    <location>
        <begin position="268"/>
        <end position="291"/>
    </location>
</feature>
<organism evidence="9 10">
    <name type="scientific">Paenibacillus glycinis</name>
    <dbReference type="NCBI Taxonomy" id="2697035"/>
    <lineage>
        <taxon>Bacteria</taxon>
        <taxon>Bacillati</taxon>
        <taxon>Bacillota</taxon>
        <taxon>Bacilli</taxon>
        <taxon>Bacillales</taxon>
        <taxon>Paenibacillaceae</taxon>
        <taxon>Paenibacillus</taxon>
    </lineage>
</organism>
<feature type="transmembrane region" description="Helical" evidence="8">
    <location>
        <begin position="36"/>
        <end position="54"/>
    </location>
</feature>
<name>A0ABW9XN56_9BACL</name>
<keyword evidence="7 8" id="KW-0472">Membrane</keyword>
<evidence type="ECO:0000256" key="7">
    <source>
        <dbReference type="ARBA" id="ARBA00023136"/>
    </source>
</evidence>
<protein>
    <submittedName>
        <fullName evidence="9">GerAB/ArcD/ProY family transporter</fullName>
    </submittedName>
</protein>
<dbReference type="Proteomes" id="UP000665561">
    <property type="component" value="Unassembled WGS sequence"/>
</dbReference>
<feature type="transmembrane region" description="Helical" evidence="8">
    <location>
        <begin position="328"/>
        <end position="350"/>
    </location>
</feature>
<sequence length="363" mass="41830">MLKNLQVPIVFIITHMGLIFFLYPTDLIASSKETQWVPIFTGFLFQLAIMAVYLKGIRLFGNENIIHVLMKKSRWLAWATLLPVLLHLGIIAVLTVRIYAEIISIIFLSNTPLWILMCLLITIPTYIVMHGGVRGLMRTGLLLSLLFLISILFVLAYAFQNIDPRYALPLLPDDPKDFSFFVHPSYYKCLFAFSGCFLFLGFVPPYVAYKPKTVFIASLLLLPLFLMAVYIPILTLGEETARQLEFPFIFTIDTIEIDWLMFDRVTMFLVLSLLAFIMLFISLVFWLLTNIFRHSIKDLKPKILVPLVSVLTFGVCLFIPDLETTEEFLQWETILLGYVSIVTPLVVLFAGRHHFKQMKREIK</sequence>
<feature type="transmembrane region" description="Helical" evidence="8">
    <location>
        <begin position="7"/>
        <end position="24"/>
    </location>
</feature>
<dbReference type="Pfam" id="PF03845">
    <property type="entry name" value="Spore_permease"/>
    <property type="match status" value="1"/>
</dbReference>
<reference evidence="9 10" key="1">
    <citation type="submission" date="2020-01" db="EMBL/GenBank/DDBJ databases">
        <title>Paenibacillus soybeanensis sp. nov. isolated from the nodules of soybean (Glycine max(L.) Merr).</title>
        <authorList>
            <person name="Wang H."/>
        </authorList>
    </citation>
    <scope>NUCLEOTIDE SEQUENCE [LARGE SCALE GENOMIC DNA]</scope>
    <source>
        <strain evidence="9 10">T1</strain>
    </source>
</reference>
<evidence type="ECO:0000256" key="1">
    <source>
        <dbReference type="ARBA" id="ARBA00004141"/>
    </source>
</evidence>
<keyword evidence="6 8" id="KW-1133">Transmembrane helix</keyword>
<feature type="transmembrane region" description="Helical" evidence="8">
    <location>
        <begin position="214"/>
        <end position="233"/>
    </location>
</feature>
<evidence type="ECO:0000256" key="8">
    <source>
        <dbReference type="SAM" id="Phobius"/>
    </source>
</evidence>
<accession>A0ABW9XN56</accession>
<evidence type="ECO:0000256" key="5">
    <source>
        <dbReference type="ARBA" id="ARBA00022692"/>
    </source>
</evidence>
<dbReference type="InterPro" id="IPR004761">
    <property type="entry name" value="Spore_GerAB"/>
</dbReference>
<comment type="caution">
    <text evidence="9">The sequence shown here is derived from an EMBL/GenBank/DDBJ whole genome shotgun (WGS) entry which is preliminary data.</text>
</comment>
<comment type="subcellular location">
    <subcellularLocation>
        <location evidence="1">Membrane</location>
        <topology evidence="1">Multi-pass membrane protein</topology>
    </subcellularLocation>
</comment>
<evidence type="ECO:0000313" key="9">
    <source>
        <dbReference type="EMBL" id="NBD24075.1"/>
    </source>
</evidence>
<keyword evidence="5 8" id="KW-0812">Transmembrane</keyword>
<dbReference type="PANTHER" id="PTHR34975">
    <property type="entry name" value="SPORE GERMINATION PROTEIN A2"/>
    <property type="match status" value="1"/>
</dbReference>